<name>A0A842IY17_9FLAO</name>
<dbReference type="AlphaFoldDB" id="A0A842IY17"/>
<protein>
    <recommendedName>
        <fullName evidence="3">MORN repeat variant</fullName>
    </recommendedName>
</protein>
<sequence length="173" mass="20519">MNFRLHLFLGFAIACLFKVTAQEIIDFDDLYIDDNNLIHKTSNDSLFSGICEKRRKNNHLVLEEYFENGIIKMAKYYYNGKKKIVSDSVIYNISKPFEYKTIYCFNLDSSLYEKESFDDDGKFILKEEFENEKLIYSCQYNGKKKHGKEFCYSKDGEPLEFRYANGKKLKTKM</sequence>
<evidence type="ECO:0000313" key="2">
    <source>
        <dbReference type="Proteomes" id="UP000533900"/>
    </source>
</evidence>
<evidence type="ECO:0000313" key="1">
    <source>
        <dbReference type="EMBL" id="MBC2846573.1"/>
    </source>
</evidence>
<reference evidence="1" key="1">
    <citation type="submission" date="2020-08" db="EMBL/GenBank/DDBJ databases">
        <title>Winogradskyella ouciana sp. nov., isolated from the hadal seawater of the Mariana Trench.</title>
        <authorList>
            <person name="He X."/>
        </authorList>
    </citation>
    <scope>NUCLEOTIDE SEQUENCE [LARGE SCALE GENOMIC DNA]</scope>
    <source>
        <strain evidence="1">KCTC 52348</strain>
    </source>
</reference>
<keyword evidence="2" id="KW-1185">Reference proteome</keyword>
<organism evidence="1 2">
    <name type="scientific">Winogradskyella flava</name>
    <dbReference type="NCBI Taxonomy" id="1884876"/>
    <lineage>
        <taxon>Bacteria</taxon>
        <taxon>Pseudomonadati</taxon>
        <taxon>Bacteroidota</taxon>
        <taxon>Flavobacteriia</taxon>
        <taxon>Flavobacteriales</taxon>
        <taxon>Flavobacteriaceae</taxon>
        <taxon>Winogradskyella</taxon>
    </lineage>
</organism>
<accession>A0A842IY17</accession>
<dbReference type="Gene3D" id="3.90.930.1">
    <property type="match status" value="1"/>
</dbReference>
<dbReference type="SUPFAM" id="SSF82185">
    <property type="entry name" value="Histone H3 K4-specific methyltransferase SET7/9 N-terminal domain"/>
    <property type="match status" value="1"/>
</dbReference>
<gene>
    <name evidence="1" type="ORF">H7F21_15820</name>
</gene>
<dbReference type="EMBL" id="JACLCP010000006">
    <property type="protein sequence ID" value="MBC2846573.1"/>
    <property type="molecule type" value="Genomic_DNA"/>
</dbReference>
<dbReference type="RefSeq" id="WP_185790289.1">
    <property type="nucleotide sequence ID" value="NZ_JACLCP010000006.1"/>
</dbReference>
<comment type="caution">
    <text evidence="1">The sequence shown here is derived from an EMBL/GenBank/DDBJ whole genome shotgun (WGS) entry which is preliminary data.</text>
</comment>
<evidence type="ECO:0008006" key="3">
    <source>
        <dbReference type="Google" id="ProtNLM"/>
    </source>
</evidence>
<dbReference type="PROSITE" id="PS51257">
    <property type="entry name" value="PROKAR_LIPOPROTEIN"/>
    <property type="match status" value="1"/>
</dbReference>
<proteinExistence type="predicted"/>
<dbReference type="Proteomes" id="UP000533900">
    <property type="component" value="Unassembled WGS sequence"/>
</dbReference>